<proteinExistence type="predicted"/>
<evidence type="ECO:0000313" key="2">
    <source>
        <dbReference type="EnsemblMetazoa" id="AATE018179-PA.1"/>
    </source>
</evidence>
<organism evidence="2">
    <name type="scientific">Anopheles atroparvus</name>
    <name type="common">European mosquito</name>
    <dbReference type="NCBI Taxonomy" id="41427"/>
    <lineage>
        <taxon>Eukaryota</taxon>
        <taxon>Metazoa</taxon>
        <taxon>Ecdysozoa</taxon>
        <taxon>Arthropoda</taxon>
        <taxon>Hexapoda</taxon>
        <taxon>Insecta</taxon>
        <taxon>Pterygota</taxon>
        <taxon>Neoptera</taxon>
        <taxon>Endopterygota</taxon>
        <taxon>Diptera</taxon>
        <taxon>Nematocera</taxon>
        <taxon>Culicoidea</taxon>
        <taxon>Culicidae</taxon>
        <taxon>Anophelinae</taxon>
        <taxon>Anopheles</taxon>
    </lineage>
</organism>
<evidence type="ECO:0000256" key="1">
    <source>
        <dbReference type="SAM" id="MobiDB-lite"/>
    </source>
</evidence>
<accession>A0A182JHG5</accession>
<reference evidence="2" key="1">
    <citation type="submission" date="2022-08" db="UniProtKB">
        <authorList>
            <consortium name="EnsemblMetazoa"/>
        </authorList>
    </citation>
    <scope>IDENTIFICATION</scope>
    <source>
        <strain evidence="2">EBRO</strain>
    </source>
</reference>
<name>A0A182JHG5_ANOAO</name>
<feature type="compositionally biased region" description="Basic residues" evidence="1">
    <location>
        <begin position="86"/>
        <end position="97"/>
    </location>
</feature>
<sequence length="112" mass="12485">MKNRKFGMAGVGRGEMDRLTVPTKITPVKQMLAELQSDDEEPGLGYTHTLRESARVKWPDMRLNKLSQCGPVALDDQTGGVCKYNKRQHSRLKHGKLKPQPSGSSVECEAFT</sequence>
<dbReference type="VEuPathDB" id="VectorBase:AATE018179"/>
<dbReference type="AlphaFoldDB" id="A0A182JHG5"/>
<dbReference type="EnsemblMetazoa" id="AATE018179-RA">
    <property type="protein sequence ID" value="AATE018179-PA.1"/>
    <property type="gene ID" value="AATE018179"/>
</dbReference>
<feature type="region of interest" description="Disordered" evidence="1">
    <location>
        <begin position="1"/>
        <end position="20"/>
    </location>
</feature>
<protein>
    <submittedName>
        <fullName evidence="2">Uncharacterized protein</fullName>
    </submittedName>
</protein>
<feature type="region of interest" description="Disordered" evidence="1">
    <location>
        <begin position="86"/>
        <end position="112"/>
    </location>
</feature>